<keyword evidence="3" id="KW-1185">Reference proteome</keyword>
<feature type="transmembrane region" description="Helical" evidence="1">
    <location>
        <begin position="346"/>
        <end position="365"/>
    </location>
</feature>
<feature type="transmembrane region" description="Helical" evidence="1">
    <location>
        <begin position="202"/>
        <end position="225"/>
    </location>
</feature>
<feature type="transmembrane region" description="Helical" evidence="1">
    <location>
        <begin position="245"/>
        <end position="264"/>
    </location>
</feature>
<feature type="transmembrane region" description="Helical" evidence="1">
    <location>
        <begin position="315"/>
        <end position="339"/>
    </location>
</feature>
<evidence type="ECO:0000256" key="1">
    <source>
        <dbReference type="SAM" id="Phobius"/>
    </source>
</evidence>
<comment type="caution">
    <text evidence="2">The sequence shown here is derived from an EMBL/GenBank/DDBJ whole genome shotgun (WGS) entry which is preliminary data.</text>
</comment>
<name>A0A7C9BEA6_9BACT</name>
<proteinExistence type="predicted"/>
<keyword evidence="1" id="KW-1133">Transmembrane helix</keyword>
<evidence type="ECO:0000313" key="3">
    <source>
        <dbReference type="Proteomes" id="UP000479293"/>
    </source>
</evidence>
<organism evidence="2 3">
    <name type="scientific">Salmonirosea aquatica</name>
    <dbReference type="NCBI Taxonomy" id="2654236"/>
    <lineage>
        <taxon>Bacteria</taxon>
        <taxon>Pseudomonadati</taxon>
        <taxon>Bacteroidota</taxon>
        <taxon>Cytophagia</taxon>
        <taxon>Cytophagales</taxon>
        <taxon>Spirosomataceae</taxon>
        <taxon>Salmonirosea</taxon>
    </lineage>
</organism>
<gene>
    <name evidence="2" type="ORF">GBK04_19180</name>
</gene>
<sequence>MINKIQETLFSKKDILITLFTRYSLYSIAIIESFLLPRLIDTDSFSKFEYYKNFIFIFPNFLLGSYSGYIYLKYVKNVDYYKQLFQIGSIISLLLACLGTIVFQNFYLFIPFLVFNIYTLAEQKLKIERKFIPIFVFKPILSILSVSIAVFAYLYYPNSYNYNWSLLGVFGIGFLLWVSILRFKSALFPLQFSLSKIMMLRYILMVRVIVTGVLASFLYSLLIFFERFYIKEYYADYLPTYSMAFNLTQIIAVLISAISYVSSVELGEKIATINKDKLINNFKNAFYLFVLFFIIFMVFVYSINPYYKQFEYLNTITFILSYSKGFFFLVGTISHLAVYNNFNTKMFLFLLRISIINVILIYILIFFNSTVFVLLILDSIFIIIYSLYILNIVFNKVHYTNFVK</sequence>
<feature type="transmembrane region" description="Helical" evidence="1">
    <location>
        <begin position="53"/>
        <end position="72"/>
    </location>
</feature>
<keyword evidence="1" id="KW-0812">Transmembrane</keyword>
<protein>
    <recommendedName>
        <fullName evidence="4">Oligosaccharide flippase family protein</fullName>
    </recommendedName>
</protein>
<dbReference type="AlphaFoldDB" id="A0A7C9BEA6"/>
<dbReference type="EMBL" id="WHLY01000002">
    <property type="protein sequence ID" value="MPR35416.1"/>
    <property type="molecule type" value="Genomic_DNA"/>
</dbReference>
<feature type="transmembrane region" description="Helical" evidence="1">
    <location>
        <begin position="285"/>
        <end position="303"/>
    </location>
</feature>
<feature type="transmembrane region" description="Helical" evidence="1">
    <location>
        <begin position="131"/>
        <end position="156"/>
    </location>
</feature>
<accession>A0A7C9BEA6</accession>
<dbReference type="Proteomes" id="UP000479293">
    <property type="component" value="Unassembled WGS sequence"/>
</dbReference>
<reference evidence="2 3" key="1">
    <citation type="submission" date="2019-10" db="EMBL/GenBank/DDBJ databases">
        <title>Draft Genome Sequence of Cytophagaceae sp. SJW1-29.</title>
        <authorList>
            <person name="Choi A."/>
        </authorList>
    </citation>
    <scope>NUCLEOTIDE SEQUENCE [LARGE SCALE GENOMIC DNA]</scope>
    <source>
        <strain evidence="2 3">SJW1-29</strain>
    </source>
</reference>
<evidence type="ECO:0008006" key="4">
    <source>
        <dbReference type="Google" id="ProtNLM"/>
    </source>
</evidence>
<feature type="transmembrane region" description="Helical" evidence="1">
    <location>
        <begin position="162"/>
        <end position="181"/>
    </location>
</feature>
<feature type="transmembrane region" description="Helical" evidence="1">
    <location>
        <begin position="23"/>
        <end position="41"/>
    </location>
</feature>
<dbReference type="RefSeq" id="WP_152762446.1">
    <property type="nucleotide sequence ID" value="NZ_WHLY01000002.1"/>
</dbReference>
<keyword evidence="1" id="KW-0472">Membrane</keyword>
<feature type="transmembrane region" description="Helical" evidence="1">
    <location>
        <begin position="371"/>
        <end position="394"/>
    </location>
</feature>
<feature type="transmembrane region" description="Helical" evidence="1">
    <location>
        <begin position="84"/>
        <end position="110"/>
    </location>
</feature>
<evidence type="ECO:0000313" key="2">
    <source>
        <dbReference type="EMBL" id="MPR35416.1"/>
    </source>
</evidence>